<accession>A0A8H3HWJ5</accession>
<gene>
    <name evidence="2" type="ORF">RDB_LOCUS8019</name>
</gene>
<feature type="compositionally biased region" description="Low complexity" evidence="1">
    <location>
        <begin position="26"/>
        <end position="45"/>
    </location>
</feature>
<feature type="region of interest" description="Disordered" evidence="1">
    <location>
        <begin position="1"/>
        <end position="92"/>
    </location>
</feature>
<protein>
    <submittedName>
        <fullName evidence="2">Uncharacterized protein</fullName>
    </submittedName>
</protein>
<evidence type="ECO:0000313" key="2">
    <source>
        <dbReference type="EMBL" id="CAE7061068.1"/>
    </source>
</evidence>
<proteinExistence type="predicted"/>
<feature type="non-terminal residue" evidence="2">
    <location>
        <position position="1"/>
    </location>
</feature>
<sequence>MRIPESSDRAPGQVHEDTTASPPEHPINIPNSSSPPTSEASQSDSTVPPVNDSLGMDTPMDDYEGDHPVSDAPGEGTHANTDNDHTTTAPGSSRVVDILDQIPNLFRLLDLVEDRSSGGIVEKIVIDQKSLSKVINILQPGSYKSISNIDFKALDNLAIKPIGVYGNQHEILNYLQEIHLPELGSELLVFKRNSKGEETSVLRSGLYLTMSRDPKSQGSSKTGYIFYWPEEATWDDQASSLSGTIRRNRETFMRYLTKLTEQTVALVSSAQARGFIWETTSRDHVVPEHQRSVDAEDRLEEFQVFELDEQEEAAIASPGFKISAESVFSMGDGTGPMDARLVPGEERIGLLTEKREKARTDNQRFEESIAPTKLREIIRSSEGQPHLVLGKISPDSLQILAAHGLRDKYPDIFELYDRDRNGLKDSLSLVEKEEKSQVDEVLAQDKPMVAEVIRELIYQEYVRLYPVMPPPQPEFLLGPETSAAVHARYYRSGLDKVENDIKLHKIALIRNTEFRTLKSNWLYLKGRLDENSDLSEIEKEDLVNKALGGGSEY</sequence>
<organism evidence="2 3">
    <name type="scientific">Rhizoctonia solani</name>
    <dbReference type="NCBI Taxonomy" id="456999"/>
    <lineage>
        <taxon>Eukaryota</taxon>
        <taxon>Fungi</taxon>
        <taxon>Dikarya</taxon>
        <taxon>Basidiomycota</taxon>
        <taxon>Agaricomycotina</taxon>
        <taxon>Agaricomycetes</taxon>
        <taxon>Cantharellales</taxon>
        <taxon>Ceratobasidiaceae</taxon>
        <taxon>Rhizoctonia</taxon>
    </lineage>
</organism>
<evidence type="ECO:0000313" key="3">
    <source>
        <dbReference type="Proteomes" id="UP000663827"/>
    </source>
</evidence>
<evidence type="ECO:0000256" key="1">
    <source>
        <dbReference type="SAM" id="MobiDB-lite"/>
    </source>
</evidence>
<comment type="caution">
    <text evidence="2">The sequence shown here is derived from an EMBL/GenBank/DDBJ whole genome shotgun (WGS) entry which is preliminary data.</text>
</comment>
<feature type="compositionally biased region" description="Basic and acidic residues" evidence="1">
    <location>
        <begin position="1"/>
        <end position="18"/>
    </location>
</feature>
<reference evidence="2" key="1">
    <citation type="submission" date="2021-01" db="EMBL/GenBank/DDBJ databases">
        <authorList>
            <person name="Kaushik A."/>
        </authorList>
    </citation>
    <scope>NUCLEOTIDE SEQUENCE</scope>
    <source>
        <strain evidence="2">AG5</strain>
    </source>
</reference>
<dbReference type="Proteomes" id="UP000663827">
    <property type="component" value="Unassembled WGS sequence"/>
</dbReference>
<dbReference type="AlphaFoldDB" id="A0A8H3HWJ5"/>
<name>A0A8H3HWJ5_9AGAM</name>
<dbReference type="EMBL" id="CAJNJQ010000173">
    <property type="protein sequence ID" value="CAE7061068.1"/>
    <property type="molecule type" value="Genomic_DNA"/>
</dbReference>